<dbReference type="EMBL" id="CM029046">
    <property type="protein sequence ID" value="KAG2591156.1"/>
    <property type="molecule type" value="Genomic_DNA"/>
</dbReference>
<gene>
    <name evidence="1" type="ORF">PVAP13_5NG440200</name>
</gene>
<dbReference type="Gene3D" id="3.40.420.10">
    <property type="entry name" value="Ricin (A subunit), domain 1"/>
    <property type="match status" value="1"/>
</dbReference>
<comment type="caution">
    <text evidence="1">The sequence shown here is derived from an EMBL/GenBank/DDBJ whole genome shotgun (WGS) entry which is preliminary data.</text>
</comment>
<dbReference type="GO" id="GO:0017148">
    <property type="term" value="P:negative regulation of translation"/>
    <property type="evidence" value="ECO:0007669"/>
    <property type="project" value="InterPro"/>
</dbReference>
<reference evidence="1" key="1">
    <citation type="submission" date="2020-05" db="EMBL/GenBank/DDBJ databases">
        <title>WGS assembly of Panicum virgatum.</title>
        <authorList>
            <person name="Lovell J.T."/>
            <person name="Jenkins J."/>
            <person name="Shu S."/>
            <person name="Juenger T.E."/>
            <person name="Schmutz J."/>
        </authorList>
    </citation>
    <scope>NUCLEOTIDE SEQUENCE</scope>
    <source>
        <strain evidence="1">AP13</strain>
    </source>
</reference>
<keyword evidence="2" id="KW-1185">Reference proteome</keyword>
<organism evidence="1 2">
    <name type="scientific">Panicum virgatum</name>
    <name type="common">Blackwell switchgrass</name>
    <dbReference type="NCBI Taxonomy" id="38727"/>
    <lineage>
        <taxon>Eukaryota</taxon>
        <taxon>Viridiplantae</taxon>
        <taxon>Streptophyta</taxon>
        <taxon>Embryophyta</taxon>
        <taxon>Tracheophyta</taxon>
        <taxon>Spermatophyta</taxon>
        <taxon>Magnoliopsida</taxon>
        <taxon>Liliopsida</taxon>
        <taxon>Poales</taxon>
        <taxon>Poaceae</taxon>
        <taxon>PACMAD clade</taxon>
        <taxon>Panicoideae</taxon>
        <taxon>Panicodae</taxon>
        <taxon>Paniceae</taxon>
        <taxon>Panicinae</taxon>
        <taxon>Panicum</taxon>
        <taxon>Panicum sect. Hiantes</taxon>
    </lineage>
</organism>
<evidence type="ECO:0000313" key="1">
    <source>
        <dbReference type="EMBL" id="KAG2591156.1"/>
    </source>
</evidence>
<dbReference type="InterPro" id="IPR016138">
    <property type="entry name" value="Ribosome_inactivat_prot_sub1"/>
</dbReference>
<dbReference type="Proteomes" id="UP000823388">
    <property type="component" value="Chromosome 5N"/>
</dbReference>
<dbReference type="AlphaFoldDB" id="A0A8T0S315"/>
<dbReference type="SUPFAM" id="SSF56371">
    <property type="entry name" value="Ribosome inactivating proteins (RIP)"/>
    <property type="match status" value="1"/>
</dbReference>
<sequence length="156" mass="17944">MSPSRLCTGAYASVTKSILSRISGCEIPMIQGKVVCPPHGQFEIILYKGVCSGLRVEHPSRSVRLWFSYPNLYLEAFKSNGVWYRFRNFHPQKVLAGAPVHRYQVEELPFEAGSHRRGLRADWAVLRFGQNTIFDIYKARRDYPNNPGAMYELKLY</sequence>
<accession>A0A8T0S315</accession>
<evidence type="ECO:0000313" key="2">
    <source>
        <dbReference type="Proteomes" id="UP000823388"/>
    </source>
</evidence>
<proteinExistence type="predicted"/>
<protein>
    <submittedName>
        <fullName evidence="1">Uncharacterized protein</fullName>
    </submittedName>
</protein>
<name>A0A8T0S315_PANVG</name>
<dbReference type="GO" id="GO:0030598">
    <property type="term" value="F:rRNA N-glycosylase activity"/>
    <property type="evidence" value="ECO:0007669"/>
    <property type="project" value="InterPro"/>
</dbReference>
<dbReference type="InterPro" id="IPR036041">
    <property type="entry name" value="Ribosome-inact_prot_sf"/>
</dbReference>